<dbReference type="GO" id="GO:0000160">
    <property type="term" value="P:phosphorelay signal transduction system"/>
    <property type="evidence" value="ECO:0007669"/>
    <property type="project" value="UniProtKB-KW"/>
</dbReference>
<dbReference type="SUPFAM" id="SSF52172">
    <property type="entry name" value="CheY-like"/>
    <property type="match status" value="1"/>
</dbReference>
<comment type="caution">
    <text evidence="5">The sequence shown here is derived from an EMBL/GenBank/DDBJ whole genome shotgun (WGS) entry which is preliminary data.</text>
</comment>
<dbReference type="PANTHER" id="PTHR45339">
    <property type="entry name" value="HYBRID SIGNAL TRANSDUCTION HISTIDINE KINASE J"/>
    <property type="match status" value="1"/>
</dbReference>
<evidence type="ECO:0000256" key="3">
    <source>
        <dbReference type="PROSITE-ProRule" id="PRU00169"/>
    </source>
</evidence>
<name>A0A932GRS9_UNCTE</name>
<dbReference type="SMART" id="SM00448">
    <property type="entry name" value="REC"/>
    <property type="match status" value="1"/>
</dbReference>
<evidence type="ECO:0000256" key="2">
    <source>
        <dbReference type="ARBA" id="ARBA00023012"/>
    </source>
</evidence>
<evidence type="ECO:0000313" key="5">
    <source>
        <dbReference type="EMBL" id="MBI3015707.1"/>
    </source>
</evidence>
<organism evidence="5 6">
    <name type="scientific">Tectimicrobiota bacterium</name>
    <dbReference type="NCBI Taxonomy" id="2528274"/>
    <lineage>
        <taxon>Bacteria</taxon>
        <taxon>Pseudomonadati</taxon>
        <taxon>Nitrospinota/Tectimicrobiota group</taxon>
        <taxon>Candidatus Tectimicrobiota</taxon>
    </lineage>
</organism>
<protein>
    <submittedName>
        <fullName evidence="5">Response regulator</fullName>
    </submittedName>
</protein>
<evidence type="ECO:0000259" key="4">
    <source>
        <dbReference type="PROSITE" id="PS50110"/>
    </source>
</evidence>
<dbReference type="InterPro" id="IPR001789">
    <property type="entry name" value="Sig_transdc_resp-reg_receiver"/>
</dbReference>
<dbReference type="PANTHER" id="PTHR45339:SF1">
    <property type="entry name" value="HYBRID SIGNAL TRANSDUCTION HISTIDINE KINASE J"/>
    <property type="match status" value="1"/>
</dbReference>
<accession>A0A932GRS9</accession>
<gene>
    <name evidence="5" type="ORF">HYY65_11775</name>
</gene>
<evidence type="ECO:0000313" key="6">
    <source>
        <dbReference type="Proteomes" id="UP000741360"/>
    </source>
</evidence>
<dbReference type="Gene3D" id="3.40.50.2300">
    <property type="match status" value="1"/>
</dbReference>
<keyword evidence="1 3" id="KW-0597">Phosphoprotein</keyword>
<dbReference type="EMBL" id="JACPSX010000224">
    <property type="protein sequence ID" value="MBI3015707.1"/>
    <property type="molecule type" value="Genomic_DNA"/>
</dbReference>
<dbReference type="Pfam" id="PF00072">
    <property type="entry name" value="Response_reg"/>
    <property type="match status" value="1"/>
</dbReference>
<dbReference type="PROSITE" id="PS50110">
    <property type="entry name" value="RESPONSE_REGULATORY"/>
    <property type="match status" value="1"/>
</dbReference>
<evidence type="ECO:0000256" key="1">
    <source>
        <dbReference type="ARBA" id="ARBA00022553"/>
    </source>
</evidence>
<feature type="domain" description="Response regulatory" evidence="4">
    <location>
        <begin position="5"/>
        <end position="121"/>
    </location>
</feature>
<dbReference type="Proteomes" id="UP000741360">
    <property type="component" value="Unassembled WGS sequence"/>
</dbReference>
<proteinExistence type="predicted"/>
<dbReference type="InterPro" id="IPR011006">
    <property type="entry name" value="CheY-like_superfamily"/>
</dbReference>
<sequence length="127" mass="13736">MSPVKILVVEDSPINMELVTDLLEANGYEVLQATAAREGIVLAGQAQPHLILMDIQLPGMDGLTAIRLLKEDPRTSRIPVIALSAHAMVGDQDKAEQAGCDGYITKPIDTRTFPKLVDSFVKTKQPA</sequence>
<feature type="modified residue" description="4-aspartylphosphate" evidence="3">
    <location>
        <position position="54"/>
    </location>
</feature>
<reference evidence="5" key="1">
    <citation type="submission" date="2020-07" db="EMBL/GenBank/DDBJ databases">
        <title>Huge and variable diversity of episymbiotic CPR bacteria and DPANN archaea in groundwater ecosystems.</title>
        <authorList>
            <person name="He C.Y."/>
            <person name="Keren R."/>
            <person name="Whittaker M."/>
            <person name="Farag I.F."/>
            <person name="Doudna J."/>
            <person name="Cate J.H.D."/>
            <person name="Banfield J.F."/>
        </authorList>
    </citation>
    <scope>NUCLEOTIDE SEQUENCE</scope>
    <source>
        <strain evidence="5">NC_groundwater_717_Ag_S-0.2um_59_8</strain>
    </source>
</reference>
<dbReference type="AlphaFoldDB" id="A0A932GRS9"/>
<keyword evidence="2" id="KW-0902">Two-component regulatory system</keyword>
<dbReference type="CDD" id="cd17548">
    <property type="entry name" value="REC_DivK-like"/>
    <property type="match status" value="1"/>
</dbReference>